<dbReference type="Proteomes" id="UP000304953">
    <property type="component" value="Unassembled WGS sequence"/>
</dbReference>
<comment type="caution">
    <text evidence="1">The sequence shown here is derived from an EMBL/GenBank/DDBJ whole genome shotgun (WGS) entry which is preliminary data.</text>
</comment>
<keyword evidence="2" id="KW-1185">Reference proteome</keyword>
<evidence type="ECO:0000313" key="2">
    <source>
        <dbReference type="Proteomes" id="UP000304953"/>
    </source>
</evidence>
<reference evidence="1" key="1">
    <citation type="submission" date="2019-04" db="EMBL/GenBank/DDBJ databases">
        <title>Microbes associate with the intestines of laboratory mice.</title>
        <authorList>
            <person name="Navarre W."/>
            <person name="Wong E."/>
            <person name="Huang K."/>
            <person name="Tropini C."/>
            <person name="Ng K."/>
            <person name="Yu B."/>
        </authorList>
    </citation>
    <scope>NUCLEOTIDE SEQUENCE</scope>
    <source>
        <strain evidence="1">NM01_1-7b</strain>
    </source>
</reference>
<organism evidence="1 2">
    <name type="scientific">Petralouisia muris</name>
    <dbReference type="NCBI Taxonomy" id="3032872"/>
    <lineage>
        <taxon>Bacteria</taxon>
        <taxon>Bacillati</taxon>
        <taxon>Bacillota</taxon>
        <taxon>Clostridia</taxon>
        <taxon>Lachnospirales</taxon>
        <taxon>Lachnospiraceae</taxon>
        <taxon>Petralouisia</taxon>
    </lineage>
</organism>
<accession>A0AC61RPH4</accession>
<proteinExistence type="predicted"/>
<sequence>MFTEIFVQLLQEKNLTAYKVAKETSISQGLMNEYKNGIKLPTLQNVVKIADCLDCSIDYLLGRTDNPEINK</sequence>
<dbReference type="EMBL" id="SRYA01000080">
    <property type="protein sequence ID" value="TGY90890.1"/>
    <property type="molecule type" value="Genomic_DNA"/>
</dbReference>
<evidence type="ECO:0000313" key="1">
    <source>
        <dbReference type="EMBL" id="TGY90890.1"/>
    </source>
</evidence>
<protein>
    <submittedName>
        <fullName evidence="1">XRE family transcriptional regulator</fullName>
    </submittedName>
</protein>
<gene>
    <name evidence="1" type="ORF">E5329_23930</name>
</gene>
<name>A0AC61RPH4_9FIRM</name>